<organism evidence="2 3">
    <name type="scientific">Nepenthes gracilis</name>
    <name type="common">Slender pitcher plant</name>
    <dbReference type="NCBI Taxonomy" id="150966"/>
    <lineage>
        <taxon>Eukaryota</taxon>
        <taxon>Viridiplantae</taxon>
        <taxon>Streptophyta</taxon>
        <taxon>Embryophyta</taxon>
        <taxon>Tracheophyta</taxon>
        <taxon>Spermatophyta</taxon>
        <taxon>Magnoliopsida</taxon>
        <taxon>eudicotyledons</taxon>
        <taxon>Gunneridae</taxon>
        <taxon>Pentapetalae</taxon>
        <taxon>Caryophyllales</taxon>
        <taxon>Nepenthaceae</taxon>
        <taxon>Nepenthes</taxon>
    </lineage>
</organism>
<dbReference type="AlphaFoldDB" id="A0AAD3TFR3"/>
<protein>
    <recommendedName>
        <fullName evidence="4">Protein CMSS1</fullName>
    </recommendedName>
</protein>
<accession>A0AAD3TFR3</accession>
<dbReference type="InterPro" id="IPR027417">
    <property type="entry name" value="P-loop_NTPase"/>
</dbReference>
<dbReference type="GO" id="GO:0030686">
    <property type="term" value="C:90S preribosome"/>
    <property type="evidence" value="ECO:0007669"/>
    <property type="project" value="TreeGrafter"/>
</dbReference>
<comment type="caution">
    <text evidence="2">The sequence shown here is derived from an EMBL/GenBank/DDBJ whole genome shotgun (WGS) entry which is preliminary data.</text>
</comment>
<dbReference type="Pfam" id="PF14617">
    <property type="entry name" value="CMS1"/>
    <property type="match status" value="1"/>
</dbReference>
<dbReference type="GO" id="GO:0005634">
    <property type="term" value="C:nucleus"/>
    <property type="evidence" value="ECO:0007669"/>
    <property type="project" value="TreeGrafter"/>
</dbReference>
<proteinExistence type="predicted"/>
<dbReference type="Proteomes" id="UP001279734">
    <property type="component" value="Unassembled WGS sequence"/>
</dbReference>
<dbReference type="EMBL" id="BSYO01000035">
    <property type="protein sequence ID" value="GMH29118.1"/>
    <property type="molecule type" value="Genomic_DNA"/>
</dbReference>
<evidence type="ECO:0000313" key="2">
    <source>
        <dbReference type="EMBL" id="GMH29118.1"/>
    </source>
</evidence>
<dbReference type="PANTHER" id="PTHR24030:SF0">
    <property type="entry name" value="PROTEIN CMSS1"/>
    <property type="match status" value="1"/>
</dbReference>
<evidence type="ECO:0008006" key="4">
    <source>
        <dbReference type="Google" id="ProtNLM"/>
    </source>
</evidence>
<dbReference type="InterPro" id="IPR032704">
    <property type="entry name" value="Cms1"/>
</dbReference>
<evidence type="ECO:0000313" key="3">
    <source>
        <dbReference type="Proteomes" id="UP001279734"/>
    </source>
</evidence>
<keyword evidence="3" id="KW-1185">Reference proteome</keyword>
<reference evidence="2" key="1">
    <citation type="submission" date="2023-05" db="EMBL/GenBank/DDBJ databases">
        <title>Nepenthes gracilis genome sequencing.</title>
        <authorList>
            <person name="Fukushima K."/>
        </authorList>
    </citation>
    <scope>NUCLEOTIDE SEQUENCE</scope>
    <source>
        <strain evidence="2">SING2019-196</strain>
    </source>
</reference>
<dbReference type="PANTHER" id="PTHR24030">
    <property type="entry name" value="PROTEIN CMSS1"/>
    <property type="match status" value="1"/>
</dbReference>
<name>A0AAD3TFR3_NEPGR</name>
<dbReference type="Gene3D" id="3.40.50.300">
    <property type="entry name" value="P-loop containing nucleotide triphosphate hydrolases"/>
    <property type="match status" value="1"/>
</dbReference>
<gene>
    <name evidence="2" type="ORF">Nepgr_030961</name>
</gene>
<sequence length="287" mass="32007">MVILKTQFVKSRRMASDKPAAGAKPSSKTNKRKRLSLGPGRAAKAKEITSISKWSQRNENNNSNDSSLSVLSAAEQLSFLLDQYQSANGIRLSSLELESLKDTCILKLSEELNQDASNLGEHMKAAFGSSWKEVLSEGQLVEGKIDPGSPTVLVICSSAMRSLEFLRGLWSLTKECHAVKLFSKHIKVEDQVSMLKNRVNIASGTPSRIKKLCEMEALGLSRLKVIVLDLHTDAKGYSLFTLPQVRDEFWDLYKNYFHQLLVRGILRVCMYGSIRKESQPSSKKALD</sequence>
<evidence type="ECO:0000256" key="1">
    <source>
        <dbReference type="SAM" id="MobiDB-lite"/>
    </source>
</evidence>
<feature type="region of interest" description="Disordered" evidence="1">
    <location>
        <begin position="11"/>
        <end position="42"/>
    </location>
</feature>